<dbReference type="AlphaFoldDB" id="A0A1I7Z0Q0"/>
<dbReference type="Proteomes" id="UP000095287">
    <property type="component" value="Unplaced"/>
</dbReference>
<feature type="region of interest" description="Disordered" evidence="1">
    <location>
        <begin position="260"/>
        <end position="364"/>
    </location>
</feature>
<dbReference type="WBParaSite" id="L893_g21742.t1">
    <property type="protein sequence ID" value="L893_g21742.t1"/>
    <property type="gene ID" value="L893_g21742"/>
</dbReference>
<feature type="compositionally biased region" description="Basic and acidic residues" evidence="1">
    <location>
        <begin position="268"/>
        <end position="299"/>
    </location>
</feature>
<keyword evidence="2" id="KW-1185">Reference proteome</keyword>
<proteinExistence type="predicted"/>
<feature type="compositionally biased region" description="Basic and acidic residues" evidence="1">
    <location>
        <begin position="352"/>
        <end position="361"/>
    </location>
</feature>
<protein>
    <submittedName>
        <fullName evidence="3">Uncharacterized protein</fullName>
    </submittedName>
</protein>
<accession>A0A1I7Z0Q0</accession>
<evidence type="ECO:0000313" key="3">
    <source>
        <dbReference type="WBParaSite" id="L893_g21742.t1"/>
    </source>
</evidence>
<reference evidence="3" key="1">
    <citation type="submission" date="2016-11" db="UniProtKB">
        <authorList>
            <consortium name="WormBaseParasite"/>
        </authorList>
    </citation>
    <scope>IDENTIFICATION</scope>
</reference>
<feature type="compositionally biased region" description="Polar residues" evidence="1">
    <location>
        <begin position="316"/>
        <end position="327"/>
    </location>
</feature>
<organism evidence="2 3">
    <name type="scientific">Steinernema glaseri</name>
    <dbReference type="NCBI Taxonomy" id="37863"/>
    <lineage>
        <taxon>Eukaryota</taxon>
        <taxon>Metazoa</taxon>
        <taxon>Ecdysozoa</taxon>
        <taxon>Nematoda</taxon>
        <taxon>Chromadorea</taxon>
        <taxon>Rhabditida</taxon>
        <taxon>Tylenchina</taxon>
        <taxon>Panagrolaimomorpha</taxon>
        <taxon>Strongyloidoidea</taxon>
        <taxon>Steinernematidae</taxon>
        <taxon>Steinernema</taxon>
    </lineage>
</organism>
<name>A0A1I7Z0Q0_9BILA</name>
<evidence type="ECO:0000313" key="2">
    <source>
        <dbReference type="Proteomes" id="UP000095287"/>
    </source>
</evidence>
<sequence>MSPSDVRFTAPLAELGEECAANLGAELGLGGKNEEGGTKTGAICTHPGISPRAGLQKTIEVNLLSMGTEPLLCKAPESLRGISHLLFPWKVNSLYIARRSLGGKRRKEAQRQKLGFQKMIEIVRIDIQQGSMRKEEHATKLPAITESFLLRCGRSMNFVVCQIATKNPAHRNAAGDSPTNALTFLVRSFGMRRRKHERKERNILAKEGATWLHWRRSPSPFQSTRPFVTSVLTFWKGAVNLIKHLRGTRSLRRRVREGLPRLGANDPLGRRSDLEALDSREGDMREQKKPKTGDSKPEADMSPLEGVYRLSKQKKVTSSFRLQPTPQRSRREPLKGKNLVTRRHSSLSLAAREGEGGDEKTNLQGGGGDLARAFGEAKCAAQTQTVRLADSRSVWLDRSPSRGQLVGLVEGPEDGSPGLSIPVGEEGATIFLAFYSAANRYY</sequence>
<evidence type="ECO:0000256" key="1">
    <source>
        <dbReference type="SAM" id="MobiDB-lite"/>
    </source>
</evidence>